<feature type="region of interest" description="Disordered" evidence="1">
    <location>
        <begin position="95"/>
        <end position="125"/>
    </location>
</feature>
<dbReference type="EMBL" id="VSSQ01000204">
    <property type="protein sequence ID" value="MPL85366.1"/>
    <property type="molecule type" value="Genomic_DNA"/>
</dbReference>
<name>A0A644V202_9ZZZZ</name>
<dbReference type="InterPro" id="IPR021474">
    <property type="entry name" value="DUF3127"/>
</dbReference>
<organism evidence="2">
    <name type="scientific">bioreactor metagenome</name>
    <dbReference type="NCBI Taxonomy" id="1076179"/>
    <lineage>
        <taxon>unclassified sequences</taxon>
        <taxon>metagenomes</taxon>
        <taxon>ecological metagenomes</taxon>
    </lineage>
</organism>
<accession>A0A644V202</accession>
<comment type="caution">
    <text evidence="2">The sequence shown here is derived from an EMBL/GenBank/DDBJ whole genome shotgun (WGS) entry which is preliminary data.</text>
</comment>
<dbReference type="Pfam" id="PF11325">
    <property type="entry name" value="DUF3127"/>
    <property type="match status" value="1"/>
</dbReference>
<dbReference type="AlphaFoldDB" id="A0A644V202"/>
<sequence>MEISGKIIAVLPLQSGEGKNGPWRSQDYVLETQEQYPKKVCFNLFGNKIDQFPIAIDDQVNVSFDIESREWNGRWFTSIRAWKVEKAAVSGETVDSAASSFGAPPPPVPPIFDASPADEGSGLPF</sequence>
<evidence type="ECO:0008006" key="3">
    <source>
        <dbReference type="Google" id="ProtNLM"/>
    </source>
</evidence>
<proteinExistence type="predicted"/>
<reference evidence="2" key="1">
    <citation type="submission" date="2019-08" db="EMBL/GenBank/DDBJ databases">
        <authorList>
            <person name="Kucharzyk K."/>
            <person name="Murdoch R.W."/>
            <person name="Higgins S."/>
            <person name="Loffler F."/>
        </authorList>
    </citation>
    <scope>NUCLEOTIDE SEQUENCE</scope>
</reference>
<evidence type="ECO:0000313" key="2">
    <source>
        <dbReference type="EMBL" id="MPL85366.1"/>
    </source>
</evidence>
<protein>
    <recommendedName>
        <fullName evidence="3">DUF3127 domain-containing protein</fullName>
    </recommendedName>
</protein>
<gene>
    <name evidence="2" type="ORF">SDC9_31334</name>
</gene>
<evidence type="ECO:0000256" key="1">
    <source>
        <dbReference type="SAM" id="MobiDB-lite"/>
    </source>
</evidence>